<accession>A0AAV1KAT3</accession>
<dbReference type="GO" id="GO:0071897">
    <property type="term" value="P:DNA biosynthetic process"/>
    <property type="evidence" value="ECO:0007669"/>
    <property type="project" value="UniProtKB-ARBA"/>
</dbReference>
<dbReference type="Proteomes" id="UP001314205">
    <property type="component" value="Unassembled WGS sequence"/>
</dbReference>
<dbReference type="SUPFAM" id="SSF50630">
    <property type="entry name" value="Acid proteases"/>
    <property type="match status" value="1"/>
</dbReference>
<dbReference type="PANTHER" id="PTHR47331:SF5">
    <property type="entry name" value="RIBONUCLEASE H"/>
    <property type="match status" value="1"/>
</dbReference>
<reference evidence="1 2" key="1">
    <citation type="submission" date="2023-11" db="EMBL/GenBank/DDBJ databases">
        <authorList>
            <person name="Hedman E."/>
            <person name="Englund M."/>
            <person name="Stromberg M."/>
            <person name="Nyberg Akerstrom W."/>
            <person name="Nylinder S."/>
            <person name="Jareborg N."/>
            <person name="Kallberg Y."/>
            <person name="Kronander E."/>
        </authorList>
    </citation>
    <scope>NUCLEOTIDE SEQUENCE [LARGE SCALE GENOMIC DNA]</scope>
</reference>
<evidence type="ECO:0000313" key="1">
    <source>
        <dbReference type="EMBL" id="CAK1579693.1"/>
    </source>
</evidence>
<proteinExistence type="predicted"/>
<dbReference type="CDD" id="cd00303">
    <property type="entry name" value="retropepsin_like"/>
    <property type="match status" value="1"/>
</dbReference>
<gene>
    <name evidence="1" type="ORF">PARMNEM_LOCUS1600</name>
</gene>
<evidence type="ECO:0000313" key="2">
    <source>
        <dbReference type="Proteomes" id="UP001314205"/>
    </source>
</evidence>
<protein>
    <recommendedName>
        <fullName evidence="3">Peptidase aspartic putative domain-containing protein</fullName>
    </recommendedName>
</protein>
<dbReference type="InterPro" id="IPR008042">
    <property type="entry name" value="Retrotrans_Pao"/>
</dbReference>
<dbReference type="EMBL" id="CAVLGL010000002">
    <property type="protein sequence ID" value="CAK1579693.1"/>
    <property type="molecule type" value="Genomic_DNA"/>
</dbReference>
<sequence>MSELKRLKIARAHCKGALTRIESFVREPANIASATIDVLEARKDKLISVLKQYESIQLDVLGLDEEDSEDIGEMEDKYYMTLGKINEAIKILNKSEPSQSNCMSSSKLPNVEVPTFDGKDCTKFKPFYELFIAVIDNNRTLSDVQKLFYLRKYLLDEALSVIVNLPLVNKSYQEALTLLKKRFDNKARSICNHINILLDIPPMLKGTAAPIRTFISQVQQQLHTLKNLDEPIDSWDRVLICILNRKLDSYTILAFQLERDPQILPTMVEFIAFLEKRAMALEDSAPHKSNDSAPHKSNCFDNKLRPVVRAANVSTQSIVLCEFSKMKDHAIFNCPKFKMVTIETRLSFVKDHKLCSICLRDYSDHVCKYKFKCRICKKPHNTLLHVEEEAKVSLVSNSNACNAVTLLPTVKVKVIDKYGRDIYVRALLDSGSQASFVTNTLVKELNLKPFSNSSSNIIGIGNKITVINQTINLSLRSCVYKDITFNVNCLIVDSITTPLPQNFVHISQSNIPEHILLSDDQFNIPSDISILLGVDVYFNSLLNGCIKISDGPVLQNTVFGYVVAGKIETKNKNSHLVSNFVICDEGKLENVMENFWITEALPQPITGVTSELHKSEIIFQESVTFEHNRFSVDLPLICSKDELLLGDSFSIAWQRFLSLEKRLKQSPMLSIMYKDFIQQYVAMGHAKKVDISTYDINSGSVYFLSHHPVFNEDSKTTKLRVVFDGSMKTKNKISLNDVMLNGPVVQSEIFDILVLFRSYLFTLLCDIEKMFRCVLINDHHTSLQNILWRKNPDMPIICLQLQTVTYGLKSSTFLATRCLLELANRYKNCYPLAAKAIILITYVDDILAGSDNIDELHLLKYELIELLKLGNFNLHKWCSNHHPVLEDIPNECRYFEDLNINRDYVIKALGLKYNIVLDYFYFETPCCEGKVLNTKRSILGFIGKIFDPLGLIGPIIVSAKLIM</sequence>
<dbReference type="InterPro" id="IPR021109">
    <property type="entry name" value="Peptidase_aspartic_dom_sf"/>
</dbReference>
<dbReference type="InterPro" id="IPR005312">
    <property type="entry name" value="DUF1759"/>
</dbReference>
<comment type="caution">
    <text evidence="1">The sequence shown here is derived from an EMBL/GenBank/DDBJ whole genome shotgun (WGS) entry which is preliminary data.</text>
</comment>
<name>A0AAV1KAT3_9NEOP</name>
<evidence type="ECO:0008006" key="3">
    <source>
        <dbReference type="Google" id="ProtNLM"/>
    </source>
</evidence>
<dbReference type="Pfam" id="PF03564">
    <property type="entry name" value="DUF1759"/>
    <property type="match status" value="1"/>
</dbReference>
<dbReference type="Gene3D" id="2.40.70.10">
    <property type="entry name" value="Acid Proteases"/>
    <property type="match status" value="1"/>
</dbReference>
<dbReference type="SUPFAM" id="SSF56672">
    <property type="entry name" value="DNA/RNA polymerases"/>
    <property type="match status" value="1"/>
</dbReference>
<dbReference type="Pfam" id="PF05380">
    <property type="entry name" value="Peptidase_A17"/>
    <property type="match status" value="1"/>
</dbReference>
<dbReference type="PANTHER" id="PTHR47331">
    <property type="entry name" value="PHD-TYPE DOMAIN-CONTAINING PROTEIN"/>
    <property type="match status" value="1"/>
</dbReference>
<organism evidence="1 2">
    <name type="scientific">Parnassius mnemosyne</name>
    <name type="common">clouded apollo</name>
    <dbReference type="NCBI Taxonomy" id="213953"/>
    <lineage>
        <taxon>Eukaryota</taxon>
        <taxon>Metazoa</taxon>
        <taxon>Ecdysozoa</taxon>
        <taxon>Arthropoda</taxon>
        <taxon>Hexapoda</taxon>
        <taxon>Insecta</taxon>
        <taxon>Pterygota</taxon>
        <taxon>Neoptera</taxon>
        <taxon>Endopterygota</taxon>
        <taxon>Lepidoptera</taxon>
        <taxon>Glossata</taxon>
        <taxon>Ditrysia</taxon>
        <taxon>Papilionoidea</taxon>
        <taxon>Papilionidae</taxon>
        <taxon>Parnassiinae</taxon>
        <taxon>Parnassini</taxon>
        <taxon>Parnassius</taxon>
        <taxon>Driopa</taxon>
    </lineage>
</organism>
<dbReference type="InterPro" id="IPR043502">
    <property type="entry name" value="DNA/RNA_pol_sf"/>
</dbReference>
<keyword evidence="2" id="KW-1185">Reference proteome</keyword>
<dbReference type="AlphaFoldDB" id="A0AAV1KAT3"/>